<dbReference type="SUPFAM" id="SSF51905">
    <property type="entry name" value="FAD/NAD(P)-binding domain"/>
    <property type="match status" value="1"/>
</dbReference>
<dbReference type="RefSeq" id="WP_208919761.1">
    <property type="nucleotide sequence ID" value="NZ_LT840184.1"/>
</dbReference>
<evidence type="ECO:0000256" key="3">
    <source>
        <dbReference type="ARBA" id="ARBA00022630"/>
    </source>
</evidence>
<dbReference type="PRINTS" id="PR00368">
    <property type="entry name" value="FADPNR"/>
</dbReference>
<dbReference type="InterPro" id="IPR050097">
    <property type="entry name" value="Ferredoxin-NADP_redctase_2"/>
</dbReference>
<keyword evidence="7" id="KW-1185">Reference proteome</keyword>
<organism evidence="6 7">
    <name type="scientific">Paenibacillus uliginis N3/975</name>
    <dbReference type="NCBI Taxonomy" id="1313296"/>
    <lineage>
        <taxon>Bacteria</taxon>
        <taxon>Bacillati</taxon>
        <taxon>Bacillota</taxon>
        <taxon>Bacilli</taxon>
        <taxon>Bacillales</taxon>
        <taxon>Paenibacillaceae</taxon>
        <taxon>Paenibacillus</taxon>
    </lineage>
</organism>
<dbReference type="PANTHER" id="PTHR48105">
    <property type="entry name" value="THIOREDOXIN REDUCTASE 1-RELATED-RELATED"/>
    <property type="match status" value="1"/>
</dbReference>
<proteinExistence type="predicted"/>
<evidence type="ECO:0000256" key="1">
    <source>
        <dbReference type="ARBA" id="ARBA00001974"/>
    </source>
</evidence>
<dbReference type="InterPro" id="IPR023753">
    <property type="entry name" value="FAD/NAD-binding_dom"/>
</dbReference>
<dbReference type="EMBL" id="LT840184">
    <property type="protein sequence ID" value="SMF84999.1"/>
    <property type="molecule type" value="Genomic_DNA"/>
</dbReference>
<accession>A0A1X7HEC4</accession>
<gene>
    <name evidence="6" type="ORF">SAMN05661091_2814</name>
</gene>
<protein>
    <submittedName>
        <fullName evidence="6">Thioredoxin reductase</fullName>
    </submittedName>
</protein>
<dbReference type="AlphaFoldDB" id="A0A1X7HEC4"/>
<comment type="subunit">
    <text evidence="2">Homodimer.</text>
</comment>
<dbReference type="Gene3D" id="3.50.50.60">
    <property type="entry name" value="FAD/NAD(P)-binding domain"/>
    <property type="match status" value="2"/>
</dbReference>
<evidence type="ECO:0000313" key="6">
    <source>
        <dbReference type="EMBL" id="SMF84999.1"/>
    </source>
</evidence>
<dbReference type="GO" id="GO:0016491">
    <property type="term" value="F:oxidoreductase activity"/>
    <property type="evidence" value="ECO:0007669"/>
    <property type="project" value="UniProtKB-KW"/>
</dbReference>
<keyword evidence="4" id="KW-0560">Oxidoreductase</keyword>
<reference evidence="6 7" key="1">
    <citation type="submission" date="2017-04" db="EMBL/GenBank/DDBJ databases">
        <authorList>
            <person name="Afonso C.L."/>
            <person name="Miller P.J."/>
            <person name="Scott M.A."/>
            <person name="Spackman E."/>
            <person name="Goraichik I."/>
            <person name="Dimitrov K.M."/>
            <person name="Suarez D.L."/>
            <person name="Swayne D.E."/>
        </authorList>
    </citation>
    <scope>NUCLEOTIDE SEQUENCE [LARGE SCALE GENOMIC DNA]</scope>
    <source>
        <strain evidence="6 7">N3/975</strain>
    </source>
</reference>
<evidence type="ECO:0000256" key="2">
    <source>
        <dbReference type="ARBA" id="ARBA00011738"/>
    </source>
</evidence>
<dbReference type="STRING" id="1313296.SAMN05661091_2814"/>
<keyword evidence="3" id="KW-0285">Flavoprotein</keyword>
<evidence type="ECO:0000256" key="4">
    <source>
        <dbReference type="ARBA" id="ARBA00023002"/>
    </source>
</evidence>
<feature type="domain" description="FAD/NAD(P)-binding" evidence="5">
    <location>
        <begin position="4"/>
        <end position="147"/>
    </location>
</feature>
<evidence type="ECO:0000259" key="5">
    <source>
        <dbReference type="Pfam" id="PF07992"/>
    </source>
</evidence>
<name>A0A1X7HEC4_9BACL</name>
<dbReference type="Pfam" id="PF07992">
    <property type="entry name" value="Pyr_redox_2"/>
    <property type="match status" value="1"/>
</dbReference>
<evidence type="ECO:0000313" key="7">
    <source>
        <dbReference type="Proteomes" id="UP000192940"/>
    </source>
</evidence>
<dbReference type="PRINTS" id="PR00469">
    <property type="entry name" value="PNDRDTASEII"/>
</dbReference>
<comment type="cofactor">
    <cofactor evidence="1">
        <name>FAD</name>
        <dbReference type="ChEBI" id="CHEBI:57692"/>
    </cofactor>
</comment>
<dbReference type="Proteomes" id="UP000192940">
    <property type="component" value="Chromosome I"/>
</dbReference>
<dbReference type="InterPro" id="IPR036188">
    <property type="entry name" value="FAD/NAD-bd_sf"/>
</dbReference>
<sequence>MIYECAIIGGGPAGLNAALILGRARRSVAIIDNNRPRNAVTHASHGFITRDGVTPAEFRRIALEEVKSYPLVDHLQNEVVSVDTTQFGFELVDSAGLHFKARKLILATGVKEIYPDIEGFYPLYGKSMFNCPYCDGWELQDQPLVVVSENPNLFHTAKLLLNWSKDLVVCTNGKASLPDEHKKQLQSKDIVVMEQPIAAFIGQNGQLEHVRFADGTQIPRVGGFVTPKFVQSVPFAERLGCGMTASGGIKTDGKGRSAIPGLYIAGDTSYVAPSQVVFAAADGSQTAMSVNMDLTEEDFTNRGSSPTGQL</sequence>